<protein>
    <submittedName>
        <fullName evidence="2">Uncharacterized protein</fullName>
    </submittedName>
</protein>
<evidence type="ECO:0000256" key="1">
    <source>
        <dbReference type="SAM" id="MobiDB-lite"/>
    </source>
</evidence>
<feature type="compositionally biased region" description="Basic and acidic residues" evidence="1">
    <location>
        <begin position="1"/>
        <end position="13"/>
    </location>
</feature>
<comment type="caution">
    <text evidence="2">The sequence shown here is derived from an EMBL/GenBank/DDBJ whole genome shotgun (WGS) entry which is preliminary data.</text>
</comment>
<evidence type="ECO:0000313" key="3">
    <source>
        <dbReference type="Proteomes" id="UP000239047"/>
    </source>
</evidence>
<dbReference type="OrthoDB" id="9942283at2"/>
<proteinExistence type="predicted"/>
<reference evidence="2 3" key="1">
    <citation type="submission" date="2018-02" db="EMBL/GenBank/DDBJ databases">
        <title>Jeotgalibacillus proteolyticum sp. nov. a protease producing bacterium isolated from ocean sediments of Laizhou Bay.</title>
        <authorList>
            <person name="Li Y."/>
        </authorList>
    </citation>
    <scope>NUCLEOTIDE SEQUENCE [LARGE SCALE GENOMIC DNA]</scope>
    <source>
        <strain evidence="2 3">22-7</strain>
    </source>
</reference>
<keyword evidence="3" id="KW-1185">Reference proteome</keyword>
<sequence>MKKDNSNDNKIQEEYGEEVLQQQIQDVYMDGTIEREEQNRKAKETGSVKGDKKTSGPDYPAT</sequence>
<feature type="region of interest" description="Disordered" evidence="1">
    <location>
        <begin position="1"/>
        <end position="62"/>
    </location>
</feature>
<dbReference type="AlphaFoldDB" id="A0A2S5GCB6"/>
<evidence type="ECO:0000313" key="2">
    <source>
        <dbReference type="EMBL" id="PPA70650.1"/>
    </source>
</evidence>
<organism evidence="2 3">
    <name type="scientific">Jeotgalibacillus proteolyticus</name>
    <dbReference type="NCBI Taxonomy" id="2082395"/>
    <lineage>
        <taxon>Bacteria</taxon>
        <taxon>Bacillati</taxon>
        <taxon>Bacillota</taxon>
        <taxon>Bacilli</taxon>
        <taxon>Bacillales</taxon>
        <taxon>Caryophanaceae</taxon>
        <taxon>Jeotgalibacillus</taxon>
    </lineage>
</organism>
<name>A0A2S5GCB6_9BACL</name>
<feature type="compositionally biased region" description="Basic and acidic residues" evidence="1">
    <location>
        <begin position="32"/>
        <end position="55"/>
    </location>
</feature>
<gene>
    <name evidence="2" type="ORF">C4B60_07575</name>
</gene>
<dbReference type="RefSeq" id="WP_104057401.1">
    <property type="nucleotide sequence ID" value="NZ_PREZ01000003.1"/>
</dbReference>
<dbReference type="Proteomes" id="UP000239047">
    <property type="component" value="Unassembled WGS sequence"/>
</dbReference>
<dbReference type="EMBL" id="PREZ01000003">
    <property type="protein sequence ID" value="PPA70650.1"/>
    <property type="molecule type" value="Genomic_DNA"/>
</dbReference>
<accession>A0A2S5GCB6</accession>